<keyword evidence="2" id="KW-1185">Reference proteome</keyword>
<dbReference type="AlphaFoldDB" id="C1E3G4"/>
<dbReference type="GeneID" id="8242959"/>
<protein>
    <submittedName>
        <fullName evidence="1">Uncharacterized protein</fullName>
    </submittedName>
</protein>
<reference evidence="1 2" key="1">
    <citation type="journal article" date="2009" name="Science">
        <title>Green evolution and dynamic adaptations revealed by genomes of the marine picoeukaryotes Micromonas.</title>
        <authorList>
            <person name="Worden A.Z."/>
            <person name="Lee J.H."/>
            <person name="Mock T."/>
            <person name="Rouze P."/>
            <person name="Simmons M.P."/>
            <person name="Aerts A.L."/>
            <person name="Allen A.E."/>
            <person name="Cuvelier M.L."/>
            <person name="Derelle E."/>
            <person name="Everett M.V."/>
            <person name="Foulon E."/>
            <person name="Grimwood J."/>
            <person name="Gundlach H."/>
            <person name="Henrissat B."/>
            <person name="Napoli C."/>
            <person name="McDonald S.M."/>
            <person name="Parker M.S."/>
            <person name="Rombauts S."/>
            <person name="Salamov A."/>
            <person name="Von Dassow P."/>
            <person name="Badger J.H."/>
            <person name="Coutinho P.M."/>
            <person name="Demir E."/>
            <person name="Dubchak I."/>
            <person name="Gentemann C."/>
            <person name="Eikrem W."/>
            <person name="Gready J.E."/>
            <person name="John U."/>
            <person name="Lanier W."/>
            <person name="Lindquist E.A."/>
            <person name="Lucas S."/>
            <person name="Mayer K.F."/>
            <person name="Moreau H."/>
            <person name="Not F."/>
            <person name="Otillar R."/>
            <person name="Panaud O."/>
            <person name="Pangilinan J."/>
            <person name="Paulsen I."/>
            <person name="Piegu B."/>
            <person name="Poliakov A."/>
            <person name="Robbens S."/>
            <person name="Schmutz J."/>
            <person name="Toulza E."/>
            <person name="Wyss T."/>
            <person name="Zelensky A."/>
            <person name="Zhou K."/>
            <person name="Armbrust E.V."/>
            <person name="Bhattacharya D."/>
            <person name="Goodenough U.W."/>
            <person name="Van de Peer Y."/>
            <person name="Grigoriev I.V."/>
        </authorList>
    </citation>
    <scope>NUCLEOTIDE SEQUENCE [LARGE SCALE GENOMIC DNA]</scope>
    <source>
        <strain evidence="2">RCC299 / NOUM17</strain>
    </source>
</reference>
<evidence type="ECO:0000313" key="1">
    <source>
        <dbReference type="EMBL" id="ACO62548.1"/>
    </source>
</evidence>
<dbReference type="Proteomes" id="UP000002009">
    <property type="component" value="Chromosome 4"/>
</dbReference>
<gene>
    <name evidence="1" type="ORF">MICPUN_57673</name>
</gene>
<dbReference type="KEGG" id="mis:MICPUN_57673"/>
<dbReference type="EMBL" id="CP001325">
    <property type="protein sequence ID" value="ACO62548.1"/>
    <property type="molecule type" value="Genomic_DNA"/>
</dbReference>
<accession>C1E3G4</accession>
<evidence type="ECO:0000313" key="2">
    <source>
        <dbReference type="Proteomes" id="UP000002009"/>
    </source>
</evidence>
<sequence length="340" mass="38368">MDCWQATQGTELDPAFKGDWTTRAVGVACTLDDVVPTWIALHPFLGYRDLARSTAEEDSTGDGEKRWVYGPVFKVQDVPAEPLDLKAPLPKERDPRSEFKVRDLLDGEKRTYPTIDALREALKPGDWPMRNVVSVNLGAVTPSEDLTKFVSEELGTLAPKLEYLDISSLTHRSFTHVELAKTIKSAQCLRVLLMPRTFGPSFRAIEFHPWLEYVRFSRRCDDVEADVDAILANCQKIERLDFTDFEDVEGAKKGARSARRKIRSAKAFWASGGGRVPPLAGWRPETYAIWTDSVYATVGALKGERRLGDTDDPSRIVDCLDDAEWKRYVEDDYVEAAEDY</sequence>
<proteinExistence type="predicted"/>
<dbReference type="RefSeq" id="XP_002501290.1">
    <property type="nucleotide sequence ID" value="XM_002501244.1"/>
</dbReference>
<name>C1E3G4_MICCC</name>
<dbReference type="InParanoid" id="C1E3G4"/>
<organism evidence="1 2">
    <name type="scientific">Micromonas commoda (strain RCC299 / NOUM17 / CCMP2709)</name>
    <name type="common">Picoplanktonic green alga</name>
    <dbReference type="NCBI Taxonomy" id="296587"/>
    <lineage>
        <taxon>Eukaryota</taxon>
        <taxon>Viridiplantae</taxon>
        <taxon>Chlorophyta</taxon>
        <taxon>Mamiellophyceae</taxon>
        <taxon>Mamiellales</taxon>
        <taxon>Mamiellaceae</taxon>
        <taxon>Micromonas</taxon>
    </lineage>
</organism>